<comment type="caution">
    <text evidence="1">The sequence shown here is derived from an EMBL/GenBank/DDBJ whole genome shotgun (WGS) entry which is preliminary data.</text>
</comment>
<gene>
    <name evidence="1" type="ORF">KC207_02205</name>
</gene>
<dbReference type="PANTHER" id="PTHR43611">
    <property type="entry name" value="ALPHA-D-GLUCOSE 1-PHOSPHATE PHOSPHATASE"/>
    <property type="match status" value="1"/>
</dbReference>
<dbReference type="SFLD" id="SFLDG01129">
    <property type="entry name" value="C1.5:_HAD__Beta-PGM__Phosphata"/>
    <property type="match status" value="1"/>
</dbReference>
<keyword evidence="2" id="KW-1185">Reference proteome</keyword>
<dbReference type="Proteomes" id="UP000677016">
    <property type="component" value="Unassembled WGS sequence"/>
</dbReference>
<evidence type="ECO:0000313" key="1">
    <source>
        <dbReference type="EMBL" id="MBR7742104.1"/>
    </source>
</evidence>
<dbReference type="Gene3D" id="3.40.50.1000">
    <property type="entry name" value="HAD superfamily/HAD-like"/>
    <property type="match status" value="1"/>
</dbReference>
<dbReference type="Pfam" id="PF00702">
    <property type="entry name" value="Hydrolase"/>
    <property type="match status" value="1"/>
</dbReference>
<dbReference type="InterPro" id="IPR023214">
    <property type="entry name" value="HAD_sf"/>
</dbReference>
<proteinExistence type="predicted"/>
<organism evidence="1 2">
    <name type="scientific">Phycicoccus avicenniae</name>
    <dbReference type="NCBI Taxonomy" id="2828860"/>
    <lineage>
        <taxon>Bacteria</taxon>
        <taxon>Bacillati</taxon>
        <taxon>Actinomycetota</taxon>
        <taxon>Actinomycetes</taxon>
        <taxon>Micrococcales</taxon>
        <taxon>Intrasporangiaceae</taxon>
        <taxon>Phycicoccus</taxon>
    </lineage>
</organism>
<keyword evidence="1" id="KW-0378">Hydrolase</keyword>
<dbReference type="InterPro" id="IPR006439">
    <property type="entry name" value="HAD-SF_hydro_IA"/>
</dbReference>
<dbReference type="SFLD" id="SFLDS00003">
    <property type="entry name" value="Haloacid_Dehalogenase"/>
    <property type="match status" value="1"/>
</dbReference>
<dbReference type="InterPro" id="IPR036412">
    <property type="entry name" value="HAD-like_sf"/>
</dbReference>
<dbReference type="AlphaFoldDB" id="A0A941D4T1"/>
<dbReference type="RefSeq" id="WP_211601274.1">
    <property type="nucleotide sequence ID" value="NZ_JAGSNF010000003.1"/>
</dbReference>
<dbReference type="SUPFAM" id="SSF56784">
    <property type="entry name" value="HAD-like"/>
    <property type="match status" value="1"/>
</dbReference>
<dbReference type="NCBIfam" id="TIGR01509">
    <property type="entry name" value="HAD-SF-IA-v3"/>
    <property type="match status" value="1"/>
</dbReference>
<evidence type="ECO:0000313" key="2">
    <source>
        <dbReference type="Proteomes" id="UP000677016"/>
    </source>
</evidence>
<dbReference type="GO" id="GO:0016787">
    <property type="term" value="F:hydrolase activity"/>
    <property type="evidence" value="ECO:0007669"/>
    <property type="project" value="UniProtKB-KW"/>
</dbReference>
<reference evidence="1" key="1">
    <citation type="submission" date="2021-04" db="EMBL/GenBank/DDBJ databases">
        <title>Phycicoccus avicenniae sp. nov., a novel endophytic actinomycetes isolated from branch of Avicennia mariana.</title>
        <authorList>
            <person name="Tuo L."/>
        </authorList>
    </citation>
    <scope>NUCLEOTIDE SEQUENCE</scope>
    <source>
        <strain evidence="1">BSK3Z-2</strain>
    </source>
</reference>
<name>A0A941D4T1_9MICO</name>
<protein>
    <submittedName>
        <fullName evidence="1">HAD-IA family hydrolase</fullName>
    </submittedName>
</protein>
<dbReference type="PANTHER" id="PTHR43611:SF3">
    <property type="entry name" value="FLAVIN MONONUCLEOTIDE HYDROLASE 1, CHLOROPLATIC"/>
    <property type="match status" value="1"/>
</dbReference>
<dbReference type="EMBL" id="JAGSNF010000003">
    <property type="protein sequence ID" value="MBR7742104.1"/>
    <property type="molecule type" value="Genomic_DNA"/>
</dbReference>
<sequence length="201" mass="21502">MGSRTGVRALLWDADGVLQHTAAGWRDVLDAANGDGFAEAVFAAEGPALRGEEPLRTALTRVVDACPDAGVGVDDLLGLWERAVPDVDALALVDEVRASGVRTVLATNQQDHRRAWMRDVLRTDDHFDDVFYSCEMGVAKPDPAYFHHVLDRLGLPPAETAFVDDLQANVAAAAGLGIAAVRHDPASGSAALRREVQRLLS</sequence>
<dbReference type="PRINTS" id="PR00413">
    <property type="entry name" value="HADHALOGNASE"/>
</dbReference>
<accession>A0A941D4T1</accession>